<dbReference type="AlphaFoldDB" id="A0A5B7GI39"/>
<protein>
    <submittedName>
        <fullName evidence="1">Uncharacterized protein</fullName>
    </submittedName>
</protein>
<evidence type="ECO:0000313" key="2">
    <source>
        <dbReference type="Proteomes" id="UP000324222"/>
    </source>
</evidence>
<name>A0A5B7GI39_PORTR</name>
<reference evidence="1 2" key="1">
    <citation type="submission" date="2019-05" db="EMBL/GenBank/DDBJ databases">
        <title>Another draft genome of Portunus trituberculatus and its Hox gene families provides insights of decapod evolution.</title>
        <authorList>
            <person name="Jeong J.-H."/>
            <person name="Song I."/>
            <person name="Kim S."/>
            <person name="Choi T."/>
            <person name="Kim D."/>
            <person name="Ryu S."/>
            <person name="Kim W."/>
        </authorList>
    </citation>
    <scope>NUCLEOTIDE SEQUENCE [LARGE SCALE GENOMIC DNA]</scope>
    <source>
        <tissue evidence="1">Muscle</tissue>
    </source>
</reference>
<organism evidence="1 2">
    <name type="scientific">Portunus trituberculatus</name>
    <name type="common">Swimming crab</name>
    <name type="synonym">Neptunus trituberculatus</name>
    <dbReference type="NCBI Taxonomy" id="210409"/>
    <lineage>
        <taxon>Eukaryota</taxon>
        <taxon>Metazoa</taxon>
        <taxon>Ecdysozoa</taxon>
        <taxon>Arthropoda</taxon>
        <taxon>Crustacea</taxon>
        <taxon>Multicrustacea</taxon>
        <taxon>Malacostraca</taxon>
        <taxon>Eumalacostraca</taxon>
        <taxon>Eucarida</taxon>
        <taxon>Decapoda</taxon>
        <taxon>Pleocyemata</taxon>
        <taxon>Brachyura</taxon>
        <taxon>Eubrachyura</taxon>
        <taxon>Portunoidea</taxon>
        <taxon>Portunidae</taxon>
        <taxon>Portuninae</taxon>
        <taxon>Portunus</taxon>
    </lineage>
</organism>
<keyword evidence="2" id="KW-1185">Reference proteome</keyword>
<accession>A0A5B7GI39</accession>
<dbReference type="Proteomes" id="UP000324222">
    <property type="component" value="Unassembled WGS sequence"/>
</dbReference>
<proteinExistence type="predicted"/>
<comment type="caution">
    <text evidence="1">The sequence shown here is derived from an EMBL/GenBank/DDBJ whole genome shotgun (WGS) entry which is preliminary data.</text>
</comment>
<dbReference type="EMBL" id="VSRR010014634">
    <property type="protein sequence ID" value="MPC57256.1"/>
    <property type="molecule type" value="Genomic_DNA"/>
</dbReference>
<evidence type="ECO:0000313" key="1">
    <source>
        <dbReference type="EMBL" id="MPC57256.1"/>
    </source>
</evidence>
<sequence length="80" mass="8938">MVTDCGVSGEDSDADRSATVPFLLGYSTSSTSSFIRSPNHMHWERHGTLASSVPHFHIHSETFVEHKSLQYQGTSPYSFY</sequence>
<gene>
    <name evidence="1" type="ORF">E2C01_051234</name>
</gene>